<dbReference type="Gene3D" id="3.40.50.1820">
    <property type="entry name" value="alpha/beta hydrolase"/>
    <property type="match status" value="1"/>
</dbReference>
<dbReference type="RefSeq" id="WP_209141749.1">
    <property type="nucleotide sequence ID" value="NZ_JAGHKO010000010.1"/>
</dbReference>
<name>A0ABS3Z0K4_9BACT</name>
<dbReference type="InterPro" id="IPR029058">
    <property type="entry name" value="AB_hydrolase_fold"/>
</dbReference>
<evidence type="ECO:0000313" key="3">
    <source>
        <dbReference type="EMBL" id="MBO9203701.1"/>
    </source>
</evidence>
<dbReference type="Pfam" id="PF12697">
    <property type="entry name" value="Abhydrolase_6"/>
    <property type="match status" value="1"/>
</dbReference>
<comment type="caution">
    <text evidence="3">The sequence shown here is derived from an EMBL/GenBank/DDBJ whole genome shotgun (WGS) entry which is preliminary data.</text>
</comment>
<sequence>MKFIVTVIFCLSAGAVSAEEPIKKGYAPVNGLKMYYEVYGTKTGTPLLLLHGAFSGIGTSFGELIPFLSKDRPVIAVEMQGHGRTADIDRAISCEALADDASALLKYLQVPSADVFGYSLGAGAALQLAIRHPENVHKLILTSVSYTVEGVFPELTAGMSQLTPAMLEGSPFKREYDSLAPRKQDFALLVDKLKTLNSKKQDWSAEDIKRIKAPALVMIGDADIIQPEHAVKMYKLLGGHGLGDMMGLPASQLAILPGTSHISIMHQRSLLSLIIPAFLDAAGTNTK</sequence>
<feature type="domain" description="AB hydrolase-1" evidence="2">
    <location>
        <begin position="47"/>
        <end position="266"/>
    </location>
</feature>
<keyword evidence="4" id="KW-1185">Reference proteome</keyword>
<keyword evidence="3" id="KW-0378">Hydrolase</keyword>
<organism evidence="3 4">
    <name type="scientific">Niastella soli</name>
    <dbReference type="NCBI Taxonomy" id="2821487"/>
    <lineage>
        <taxon>Bacteria</taxon>
        <taxon>Pseudomonadati</taxon>
        <taxon>Bacteroidota</taxon>
        <taxon>Chitinophagia</taxon>
        <taxon>Chitinophagales</taxon>
        <taxon>Chitinophagaceae</taxon>
        <taxon>Niastella</taxon>
    </lineage>
</organism>
<dbReference type="Proteomes" id="UP000677244">
    <property type="component" value="Unassembled WGS sequence"/>
</dbReference>
<dbReference type="PANTHER" id="PTHR46331">
    <property type="entry name" value="VALACYCLOVIR HYDROLASE"/>
    <property type="match status" value="1"/>
</dbReference>
<evidence type="ECO:0000313" key="4">
    <source>
        <dbReference type="Proteomes" id="UP000677244"/>
    </source>
</evidence>
<evidence type="ECO:0000256" key="1">
    <source>
        <dbReference type="SAM" id="SignalP"/>
    </source>
</evidence>
<accession>A0ABS3Z0K4</accession>
<feature type="signal peptide" evidence="1">
    <location>
        <begin position="1"/>
        <end position="18"/>
    </location>
</feature>
<feature type="chain" id="PRO_5046149689" evidence="1">
    <location>
        <begin position="19"/>
        <end position="287"/>
    </location>
</feature>
<gene>
    <name evidence="3" type="ORF">J7I42_25685</name>
</gene>
<keyword evidence="1" id="KW-0732">Signal</keyword>
<protein>
    <submittedName>
        <fullName evidence="3">Alpha/beta hydrolase</fullName>
    </submittedName>
</protein>
<reference evidence="3 4" key="1">
    <citation type="submission" date="2021-03" db="EMBL/GenBank/DDBJ databases">
        <title>Assistant Professor.</title>
        <authorList>
            <person name="Huq M.A."/>
        </authorList>
    </citation>
    <scope>NUCLEOTIDE SEQUENCE [LARGE SCALE GENOMIC DNA]</scope>
    <source>
        <strain evidence="3 4">MAH-29</strain>
    </source>
</reference>
<dbReference type="EMBL" id="JAGHKO010000010">
    <property type="protein sequence ID" value="MBO9203701.1"/>
    <property type="molecule type" value="Genomic_DNA"/>
</dbReference>
<dbReference type="PANTHER" id="PTHR46331:SF2">
    <property type="entry name" value="VALACYCLOVIR HYDROLASE"/>
    <property type="match status" value="1"/>
</dbReference>
<proteinExistence type="predicted"/>
<dbReference type="SUPFAM" id="SSF53474">
    <property type="entry name" value="alpha/beta-Hydrolases"/>
    <property type="match status" value="1"/>
</dbReference>
<dbReference type="GO" id="GO:0016787">
    <property type="term" value="F:hydrolase activity"/>
    <property type="evidence" value="ECO:0007669"/>
    <property type="project" value="UniProtKB-KW"/>
</dbReference>
<dbReference type="InterPro" id="IPR000073">
    <property type="entry name" value="AB_hydrolase_1"/>
</dbReference>
<evidence type="ECO:0000259" key="2">
    <source>
        <dbReference type="Pfam" id="PF12697"/>
    </source>
</evidence>
<dbReference type="PRINTS" id="PR00111">
    <property type="entry name" value="ABHYDROLASE"/>
</dbReference>